<dbReference type="InterPro" id="IPR013783">
    <property type="entry name" value="Ig-like_fold"/>
</dbReference>
<dbReference type="AlphaFoldDB" id="A0AAP2GH47"/>
<organism evidence="2 3">
    <name type="scientific">Chryseosolibacter histidini</name>
    <dbReference type="NCBI Taxonomy" id="2782349"/>
    <lineage>
        <taxon>Bacteria</taxon>
        <taxon>Pseudomonadati</taxon>
        <taxon>Bacteroidota</taxon>
        <taxon>Cytophagia</taxon>
        <taxon>Cytophagales</taxon>
        <taxon>Chryseotaleaceae</taxon>
        <taxon>Chryseosolibacter</taxon>
    </lineage>
</organism>
<name>A0AAP2GH47_9BACT</name>
<sequence>MTGNENYPTPTPALADVTTALTAYRDALSQAESRTAEKIVIKNEKRNKVETLLNALALYVQANCQNDLAILLSSGFRSRKPNSPIGTLVKPENLKVMNGPNPGSIKLSIDKVAGAGSYMFEYTTAPAGDEAQWISRGSTARTYIVHGLTSGKEYVFRVAGVGADPTLVYSDVVSRFVQ</sequence>
<comment type="caution">
    <text evidence="2">The sequence shown here is derived from an EMBL/GenBank/DDBJ whole genome shotgun (WGS) entry which is preliminary data.</text>
</comment>
<evidence type="ECO:0000313" key="3">
    <source>
        <dbReference type="Proteomes" id="UP001319200"/>
    </source>
</evidence>
<dbReference type="Proteomes" id="UP001319200">
    <property type="component" value="Unassembled WGS sequence"/>
</dbReference>
<dbReference type="InterPro" id="IPR036116">
    <property type="entry name" value="FN3_sf"/>
</dbReference>
<evidence type="ECO:0000259" key="1">
    <source>
        <dbReference type="PROSITE" id="PS50853"/>
    </source>
</evidence>
<dbReference type="RefSeq" id="WP_254160226.1">
    <property type="nucleotide sequence ID" value="NZ_JAHESF010000002.1"/>
</dbReference>
<dbReference type="SUPFAM" id="SSF49265">
    <property type="entry name" value="Fibronectin type III"/>
    <property type="match status" value="1"/>
</dbReference>
<reference evidence="2 3" key="1">
    <citation type="submission" date="2021-05" db="EMBL/GenBank/DDBJ databases">
        <title>A Polyphasic approach of four new species of the genus Ohtaekwangia: Ohtaekwangia histidinii sp. nov., Ohtaekwangia cretensis sp. nov., Ohtaekwangia indiensis sp. nov., Ohtaekwangia reichenbachii sp. nov. from diverse environment.</title>
        <authorList>
            <person name="Octaviana S."/>
        </authorList>
    </citation>
    <scope>NUCLEOTIDE SEQUENCE [LARGE SCALE GENOMIC DNA]</scope>
    <source>
        <strain evidence="2 3">PWU4</strain>
    </source>
</reference>
<dbReference type="Gene3D" id="2.60.40.10">
    <property type="entry name" value="Immunoglobulins"/>
    <property type="match status" value="1"/>
</dbReference>
<dbReference type="PROSITE" id="PS50853">
    <property type="entry name" value="FN3"/>
    <property type="match status" value="1"/>
</dbReference>
<evidence type="ECO:0000313" key="2">
    <source>
        <dbReference type="EMBL" id="MBT1695664.1"/>
    </source>
</evidence>
<keyword evidence="3" id="KW-1185">Reference proteome</keyword>
<dbReference type="EMBL" id="JAHESF010000002">
    <property type="protein sequence ID" value="MBT1695664.1"/>
    <property type="molecule type" value="Genomic_DNA"/>
</dbReference>
<protein>
    <submittedName>
        <fullName evidence="2">Fibronectin type III domain-containing protein</fullName>
    </submittedName>
</protein>
<feature type="domain" description="Fibronectin type-III" evidence="1">
    <location>
        <begin position="90"/>
        <end position="178"/>
    </location>
</feature>
<dbReference type="CDD" id="cd00063">
    <property type="entry name" value="FN3"/>
    <property type="match status" value="1"/>
</dbReference>
<accession>A0AAP2GH47</accession>
<gene>
    <name evidence="2" type="ORF">KK083_02170</name>
</gene>
<dbReference type="InterPro" id="IPR003961">
    <property type="entry name" value="FN3_dom"/>
</dbReference>
<proteinExistence type="predicted"/>